<evidence type="ECO:0000256" key="1">
    <source>
        <dbReference type="SAM" id="MobiDB-lite"/>
    </source>
</evidence>
<evidence type="ECO:0000313" key="2">
    <source>
        <dbReference type="EMBL" id="OQP49072.1"/>
    </source>
</evidence>
<accession>A0A1V9ESP9</accession>
<proteinExistence type="predicted"/>
<dbReference type="Gene3D" id="3.40.50.300">
    <property type="entry name" value="P-loop containing nucleotide triphosphate hydrolases"/>
    <property type="match status" value="1"/>
</dbReference>
<keyword evidence="3" id="KW-1185">Reference proteome</keyword>
<dbReference type="InterPro" id="IPR027417">
    <property type="entry name" value="P-loop_NTPase"/>
</dbReference>
<evidence type="ECO:0000313" key="3">
    <source>
        <dbReference type="Proteomes" id="UP000192276"/>
    </source>
</evidence>
<gene>
    <name evidence="2" type="ORF">A4R26_31155</name>
</gene>
<name>A0A1V9ESP9_9BACT</name>
<sequence>MEKYIELHRSFYELPANLGQGAKTDDIDIKDRLDFRIGETLNWDDLLKEHRIILLAEAGAGKTHEIRNITKKLKADRKTAFFLRLEHITTDFETAFEEGTFQEFQNWLGSNNEGWIFLDSVDEARLKNIKDFEGAIRKLSLQISSALQRAHIYITSRITAWRPKTDLVTCNAKLPFLLLNEHEVLGDSKNIDDSTHTKEGLTKKRADAASEDDRSGFKIYSLTDLSQEQIFTFAKAKGVKDDSKFLDEIERQDAWAFTTRPQDLEEIIEFWNAQKRIGTRLELMEHSVERRIKERDEERAEQRPLALEKAREGVRLLAAACTLLRKSTIKVPDGANSSEGVDAKAILSGWDDKECQILLSRPIFDEAIYGSVRFHHRSVREYLTAKWLFELLKQQGSRQRIEDLLFRKQYGMQVVIPSMKPVLSWLVLFDMKIMQRVYKLEPEIILQGGDPSKLPLETRKDILSTVCEKISIGTSSRDIGDHATVQRFASPELGDEIKSLMQKYGSNYSVLSYLLRMIWQGRVKEALPEAKLFALNPEIERYVRTAAIRATKEVGSIEDFNDIVKSFQSEKAPHNRSVLAEIIGLIDSTKENVVWILNAIENVQDKERYNYDGLSQTLSYFVDRSDYEVTYELVKGIDKLLRREPFIERRHCEISEKYGWLMPNSLKGIEKLILGRHPYALNEESLFALTLFQAFQNYRDFDSISLKQNVSVLVQEWAELNHRIFWKGVEETRRTLHRKDEPLTNFWQAFVMGKYWNFGPKDFERILEDINLRPLFDDKLVALSLAFQLYRENKRPKKWLSELKRAVSKNQDLDNRLKEFLSPPAQSPEMRKLKQQQAQWNRRDKERKKKAEKDHLESVEWLGKNYQQLRINGLEKGVVSQNQYYMHEKMRSLDRNASKWTTGNWQVLIKDYGVDVATAFRDGVVSFWRQYTPHLRSEKIEKNSTPFAVIFGLSGLKIESTETQGWPENLSEQDAEVACRYALEELNDFPDWFFSLYKKFPKVVTRILLNEIDWELRFEDKGEQVYHVLSKVSYHCEWMWNDLAPILLEKLEIDSISSANLESALKIIQGSQTVPESQLCELAATKCKTIKSSANISYWYSTWIGIDPENAIKDFTTLLNDTNNTNPDAAKDLAMQVLVKLVGERRSASKAKENYKTAKHLKELYLLMHQYIKVEEDINRSGRGAYSPTLRDDAQDARSSLFSMLKDIPGKESYLAMTELSQTHPVLEHRVWMMNNAKERAEMDADISPWTSKKFDEFSKALESTPVNPRELFDLAVQRLLDLKHDLEDGDTSIAPILIDVTEETKIRNYIGGWCRDRSQGKYSVPQEEEFSDSKRSDIRFLGSGFDCAIPIELKLADNKWSGAKLQERLENQLCGDYLRDNRSSYGIFLLVYRGEKISWDIPEGNPKAGFSELVEALQDYWQKISVNYPKIEQIRVIGIDLSKRTQLRGMLNGTQGTRHQENSSANH</sequence>
<dbReference type="SUPFAM" id="SSF52540">
    <property type="entry name" value="P-loop containing nucleoside triphosphate hydrolases"/>
    <property type="match status" value="1"/>
</dbReference>
<dbReference type="EMBL" id="LWBP01000230">
    <property type="protein sequence ID" value="OQP49072.1"/>
    <property type="molecule type" value="Genomic_DNA"/>
</dbReference>
<reference evidence="3" key="1">
    <citation type="submission" date="2016-04" db="EMBL/GenBank/DDBJ databases">
        <authorList>
            <person name="Chen L."/>
            <person name="Zhuang W."/>
            <person name="Wang G."/>
        </authorList>
    </citation>
    <scope>NUCLEOTIDE SEQUENCE [LARGE SCALE GENOMIC DNA]</scope>
    <source>
        <strain evidence="3">208</strain>
    </source>
</reference>
<feature type="region of interest" description="Disordered" evidence="1">
    <location>
        <begin position="824"/>
        <end position="852"/>
    </location>
</feature>
<dbReference type="RefSeq" id="WP_081170230.1">
    <property type="nucleotide sequence ID" value="NZ_LWBP01000230.1"/>
</dbReference>
<dbReference type="Proteomes" id="UP000192276">
    <property type="component" value="Unassembled WGS sequence"/>
</dbReference>
<organism evidence="2 3">
    <name type="scientific">Niastella populi</name>
    <dbReference type="NCBI Taxonomy" id="550983"/>
    <lineage>
        <taxon>Bacteria</taxon>
        <taxon>Pseudomonadati</taxon>
        <taxon>Bacteroidota</taxon>
        <taxon>Chitinophagia</taxon>
        <taxon>Chitinophagales</taxon>
        <taxon>Chitinophagaceae</taxon>
        <taxon>Niastella</taxon>
    </lineage>
</organism>
<dbReference type="OrthoDB" id="336284at2"/>
<feature type="compositionally biased region" description="Basic and acidic residues" evidence="1">
    <location>
        <begin position="841"/>
        <end position="852"/>
    </location>
</feature>
<protein>
    <submittedName>
        <fullName evidence="2">Uncharacterized protein</fullName>
    </submittedName>
</protein>
<comment type="caution">
    <text evidence="2">The sequence shown here is derived from an EMBL/GenBank/DDBJ whole genome shotgun (WGS) entry which is preliminary data.</text>
</comment>